<dbReference type="WBParaSite" id="HPLM_0001277401-mRNA-1">
    <property type="protein sequence ID" value="HPLM_0001277401-mRNA-1"/>
    <property type="gene ID" value="HPLM_0001277401"/>
</dbReference>
<feature type="region of interest" description="Disordered" evidence="2">
    <location>
        <begin position="183"/>
        <end position="248"/>
    </location>
</feature>
<feature type="compositionally biased region" description="Basic residues" evidence="2">
    <location>
        <begin position="231"/>
        <end position="242"/>
    </location>
</feature>
<evidence type="ECO:0000313" key="3">
    <source>
        <dbReference type="WBParaSite" id="HPLM_0001277401-mRNA-1"/>
    </source>
</evidence>
<protein>
    <submittedName>
        <fullName evidence="3">Tudor domain-containing protein</fullName>
    </submittedName>
</protein>
<keyword evidence="1" id="KW-0175">Coiled coil</keyword>
<accession>A0A0N4WNC0</accession>
<sequence length="308" mass="35647">LQEPTLMAGGTKDTVSAHSFDSDSDIEMQELCNKKDDEIRALKEELENQRRRVAELEASGSREEHADWLAHAGEQGLSARELQRFVEQDLHTARTQDTMGEYLRYVALPDVSPYSGKEKEYSFENFVEAFELKYPGQYWMIKNALLGYWDESCHTQEAQEGPGSDMYERLKDAAMRVERRHLALENRARTKPSSSPWTQKKGKSFQMRHPKEVHVEQKLESSKADLEKKTERPKKHRRHSGRHTVQSRQVDVCEEKVGYFVRVVNQKQEWKSAKMQEIVQNNNDVFAVEDSELTQTSLVTHDVDTGNT</sequence>
<feature type="coiled-coil region" evidence="1">
    <location>
        <begin position="28"/>
        <end position="59"/>
    </location>
</feature>
<evidence type="ECO:0000256" key="1">
    <source>
        <dbReference type="SAM" id="Coils"/>
    </source>
</evidence>
<name>A0A0N4WNC0_HAEPC</name>
<reference evidence="3" key="1">
    <citation type="submission" date="2017-02" db="UniProtKB">
        <authorList>
            <consortium name="WormBaseParasite"/>
        </authorList>
    </citation>
    <scope>IDENTIFICATION</scope>
</reference>
<feature type="compositionally biased region" description="Basic and acidic residues" evidence="2">
    <location>
        <begin position="209"/>
        <end position="230"/>
    </location>
</feature>
<proteinExistence type="predicted"/>
<dbReference type="AlphaFoldDB" id="A0A0N4WNC0"/>
<evidence type="ECO:0000256" key="2">
    <source>
        <dbReference type="SAM" id="MobiDB-lite"/>
    </source>
</evidence>
<feature type="region of interest" description="Disordered" evidence="2">
    <location>
        <begin position="1"/>
        <end position="22"/>
    </location>
</feature>
<organism evidence="3">
    <name type="scientific">Haemonchus placei</name>
    <name type="common">Barber's pole worm</name>
    <dbReference type="NCBI Taxonomy" id="6290"/>
    <lineage>
        <taxon>Eukaryota</taxon>
        <taxon>Metazoa</taxon>
        <taxon>Ecdysozoa</taxon>
        <taxon>Nematoda</taxon>
        <taxon>Chromadorea</taxon>
        <taxon>Rhabditida</taxon>
        <taxon>Rhabditina</taxon>
        <taxon>Rhabditomorpha</taxon>
        <taxon>Strongyloidea</taxon>
        <taxon>Trichostrongylidae</taxon>
        <taxon>Haemonchus</taxon>
    </lineage>
</organism>